<protein>
    <submittedName>
        <fullName evidence="2">Uncharacterized protein</fullName>
    </submittedName>
</protein>
<keyword evidence="1" id="KW-0472">Membrane</keyword>
<evidence type="ECO:0000313" key="2">
    <source>
        <dbReference type="EMBL" id="AKJ38147.1"/>
    </source>
</evidence>
<accession>A0A0G3CGF9</accession>
<dbReference type="Proteomes" id="UP000035331">
    <property type="component" value="Chromosome"/>
</dbReference>
<reference evidence="2 3" key="2">
    <citation type="journal article" date="2015" name="Stand. Genomic Sci.">
        <title>The complete genome sequence of the rumen methanogen Methanosarcina barkeri CM1.</title>
        <authorList>
            <person name="Lambie S.C."/>
            <person name="Kelly W.J."/>
            <person name="Leahy S.C."/>
            <person name="Li D."/>
            <person name="Reilly K."/>
            <person name="McAllister T.A."/>
            <person name="Valle E.R."/>
            <person name="Attwood G.T."/>
            <person name="Altermann E."/>
        </authorList>
    </citation>
    <scope>NUCLEOTIDE SEQUENCE [LARGE SCALE GENOMIC DNA]</scope>
    <source>
        <strain evidence="2 3">CM1</strain>
    </source>
</reference>
<evidence type="ECO:0000313" key="3">
    <source>
        <dbReference type="Proteomes" id="UP000035331"/>
    </source>
</evidence>
<dbReference type="AlphaFoldDB" id="A0A0G3CGF9"/>
<dbReference type="EMBL" id="CP008746">
    <property type="protein sequence ID" value="AKJ38147.1"/>
    <property type="molecule type" value="Genomic_DNA"/>
</dbReference>
<reference evidence="3" key="1">
    <citation type="submission" date="2014-06" db="EMBL/GenBank/DDBJ databases">
        <title>The complete genome sequence of Methanosarcina barkeri CM1.</title>
        <authorList>
            <consortium name="Pastoral Greenhouse Gas Research Consortium"/>
            <person name="Lambie S.C."/>
            <person name="Leahy S.C."/>
            <person name="Kelly W.J."/>
            <person name="Li D."/>
            <person name="Reilly K."/>
            <person name="Attwood G.T."/>
            <person name="Altermann E."/>
        </authorList>
    </citation>
    <scope>NUCLEOTIDE SEQUENCE [LARGE SCALE GENOMIC DNA]</scope>
    <source>
        <strain evidence="3">CM1</strain>
    </source>
</reference>
<keyword evidence="1" id="KW-1133">Transmembrane helix</keyword>
<sequence>MTSLKIYIVLIWLIIAQILLIMTGMTSYEDIKYFFWIESVLGPLIFVLYIKGAPDQLSREQEKEQKKAIFVLVFSFACMLMVIFMAMLKGH</sequence>
<organism evidence="2 3">
    <name type="scientific">Methanosarcina barkeri CM1</name>
    <dbReference type="NCBI Taxonomy" id="796385"/>
    <lineage>
        <taxon>Archaea</taxon>
        <taxon>Methanobacteriati</taxon>
        <taxon>Methanobacteriota</taxon>
        <taxon>Stenosarchaea group</taxon>
        <taxon>Methanomicrobia</taxon>
        <taxon>Methanosarcinales</taxon>
        <taxon>Methanosarcinaceae</taxon>
        <taxon>Methanosarcina</taxon>
    </lineage>
</organism>
<keyword evidence="1" id="KW-0812">Transmembrane</keyword>
<evidence type="ECO:0000256" key="1">
    <source>
        <dbReference type="SAM" id="Phobius"/>
    </source>
</evidence>
<dbReference type="PATRIC" id="fig|796385.3.peg.1367"/>
<feature type="transmembrane region" description="Helical" evidence="1">
    <location>
        <begin position="7"/>
        <end position="27"/>
    </location>
</feature>
<proteinExistence type="predicted"/>
<feature type="transmembrane region" description="Helical" evidence="1">
    <location>
        <begin position="70"/>
        <end position="88"/>
    </location>
</feature>
<gene>
    <name evidence="2" type="ORF">MCM1_1087</name>
</gene>
<feature type="transmembrane region" description="Helical" evidence="1">
    <location>
        <begin position="33"/>
        <end position="50"/>
    </location>
</feature>
<name>A0A0G3CGF9_METBA</name>